<keyword evidence="4 7" id="KW-1133">Transmembrane helix</keyword>
<proteinExistence type="predicted"/>
<evidence type="ECO:0000256" key="5">
    <source>
        <dbReference type="ARBA" id="ARBA00023136"/>
    </source>
</evidence>
<keyword evidence="3 7" id="KW-0812">Transmembrane</keyword>
<evidence type="ECO:0000256" key="7">
    <source>
        <dbReference type="SAM" id="Phobius"/>
    </source>
</evidence>
<comment type="caution">
    <text evidence="8">The sequence shown here is derived from an EMBL/GenBank/DDBJ whole genome shotgun (WGS) entry which is preliminary data.</text>
</comment>
<keyword evidence="9" id="KW-1185">Reference proteome</keyword>
<comment type="subcellular location">
    <subcellularLocation>
        <location evidence="1">Cell membrane</location>
    </subcellularLocation>
</comment>
<dbReference type="Proteomes" id="UP000627781">
    <property type="component" value="Unassembled WGS sequence"/>
</dbReference>
<evidence type="ECO:0000313" key="8">
    <source>
        <dbReference type="EMBL" id="MBD7909834.1"/>
    </source>
</evidence>
<dbReference type="InterPro" id="IPR022781">
    <property type="entry name" value="Flagellar_biosynth_FliO"/>
</dbReference>
<keyword evidence="2" id="KW-1003">Cell membrane</keyword>
<gene>
    <name evidence="8" type="ORF">H9661_00565</name>
</gene>
<reference evidence="8 9" key="1">
    <citation type="submission" date="2020-08" db="EMBL/GenBank/DDBJ databases">
        <title>A Genomic Blueprint of the Chicken Gut Microbiome.</title>
        <authorList>
            <person name="Gilroy R."/>
            <person name="Ravi A."/>
            <person name="Getino M."/>
            <person name="Pursley I."/>
            <person name="Horton D.L."/>
            <person name="Alikhan N.-F."/>
            <person name="Baker D."/>
            <person name="Gharbi K."/>
            <person name="Hall N."/>
            <person name="Watson M."/>
            <person name="Adriaenssens E.M."/>
            <person name="Foster-Nyarko E."/>
            <person name="Jarju S."/>
            <person name="Secka A."/>
            <person name="Antonio M."/>
            <person name="Oren A."/>
            <person name="Chaudhuri R."/>
            <person name="La Ragione R.M."/>
            <person name="Hildebrand F."/>
            <person name="Pallen M.J."/>
        </authorList>
    </citation>
    <scope>NUCLEOTIDE SEQUENCE [LARGE SCALE GENOMIC DNA]</scope>
    <source>
        <strain evidence="8 9">Sa3CVN1</strain>
    </source>
</reference>
<evidence type="ECO:0000256" key="4">
    <source>
        <dbReference type="ARBA" id="ARBA00022989"/>
    </source>
</evidence>
<evidence type="ECO:0000256" key="2">
    <source>
        <dbReference type="ARBA" id="ARBA00022475"/>
    </source>
</evidence>
<feature type="coiled-coil region" evidence="6">
    <location>
        <begin position="78"/>
        <end position="105"/>
    </location>
</feature>
<dbReference type="EMBL" id="JACSRA010000001">
    <property type="protein sequence ID" value="MBD7909834.1"/>
    <property type="molecule type" value="Genomic_DNA"/>
</dbReference>
<keyword evidence="6" id="KW-0175">Coiled coil</keyword>
<name>A0ABR8PP42_9CLOT</name>
<evidence type="ECO:0000256" key="1">
    <source>
        <dbReference type="ARBA" id="ARBA00004236"/>
    </source>
</evidence>
<feature type="transmembrane region" description="Helical" evidence="7">
    <location>
        <begin position="6"/>
        <end position="25"/>
    </location>
</feature>
<accession>A0ABR8PP42</accession>
<organism evidence="8 9">
    <name type="scientific">Clostridium cibarium</name>
    <dbReference type="NCBI Taxonomy" id="2762247"/>
    <lineage>
        <taxon>Bacteria</taxon>
        <taxon>Bacillati</taxon>
        <taxon>Bacillota</taxon>
        <taxon>Clostridia</taxon>
        <taxon>Eubacteriales</taxon>
        <taxon>Clostridiaceae</taxon>
        <taxon>Clostridium</taxon>
    </lineage>
</organism>
<protein>
    <submittedName>
        <fullName evidence="8">FliO/MopB family protein</fullName>
    </submittedName>
</protein>
<evidence type="ECO:0000256" key="6">
    <source>
        <dbReference type="SAM" id="Coils"/>
    </source>
</evidence>
<dbReference type="Pfam" id="PF04347">
    <property type="entry name" value="FliO"/>
    <property type="match status" value="1"/>
</dbReference>
<keyword evidence="5 7" id="KW-0472">Membrane</keyword>
<sequence length="129" mass="14869">MELIEVIAKFIGALIIIFALMVIVLKYTRQGIKKTTGKKYVKVVDRTQISKDTFIVVVRTGEEGMVILTAAGHTEKLKDLSSEEMDKIENDNEEYLREMTQMYDKFIMSSKKKLHLAITKIKSKEDKHE</sequence>
<evidence type="ECO:0000313" key="9">
    <source>
        <dbReference type="Proteomes" id="UP000627781"/>
    </source>
</evidence>
<evidence type="ECO:0000256" key="3">
    <source>
        <dbReference type="ARBA" id="ARBA00022692"/>
    </source>
</evidence>